<keyword evidence="1" id="KW-0812">Transmembrane</keyword>
<feature type="transmembrane region" description="Helical" evidence="1">
    <location>
        <begin position="83"/>
        <end position="100"/>
    </location>
</feature>
<dbReference type="RefSeq" id="WP_103726478.1">
    <property type="nucleotide sequence ID" value="NZ_PQNY01000011.1"/>
</dbReference>
<proteinExistence type="predicted"/>
<comment type="caution">
    <text evidence="2">The sequence shown here is derived from an EMBL/GenBank/DDBJ whole genome shotgun (WGS) entry which is preliminary data.</text>
</comment>
<keyword evidence="1" id="KW-1133">Transmembrane helix</keyword>
<evidence type="ECO:0000256" key="1">
    <source>
        <dbReference type="SAM" id="Phobius"/>
    </source>
</evidence>
<dbReference type="Proteomes" id="UP000237056">
    <property type="component" value="Unassembled WGS sequence"/>
</dbReference>
<feature type="transmembrane region" description="Helical" evidence="1">
    <location>
        <begin position="136"/>
        <end position="157"/>
    </location>
</feature>
<protein>
    <submittedName>
        <fullName evidence="2">Uncharacterized protein</fullName>
    </submittedName>
</protein>
<evidence type="ECO:0000313" key="2">
    <source>
        <dbReference type="EMBL" id="POS01377.1"/>
    </source>
</evidence>
<dbReference type="OrthoDB" id="10011134at2"/>
<dbReference type="EMBL" id="PQNY01000011">
    <property type="protein sequence ID" value="POS01377.1"/>
    <property type="molecule type" value="Genomic_DNA"/>
</dbReference>
<keyword evidence="1" id="KW-0472">Membrane</keyword>
<keyword evidence="3" id="KW-1185">Reference proteome</keyword>
<dbReference type="AlphaFoldDB" id="A0A2S4N6R2"/>
<feature type="transmembrane region" description="Helical" evidence="1">
    <location>
        <begin position="112"/>
        <end position="130"/>
    </location>
</feature>
<accession>A0A2S4N6R2</accession>
<gene>
    <name evidence="2" type="ORF">Q361_11188</name>
</gene>
<feature type="transmembrane region" description="Helical" evidence="1">
    <location>
        <begin position="56"/>
        <end position="77"/>
    </location>
</feature>
<evidence type="ECO:0000313" key="3">
    <source>
        <dbReference type="Proteomes" id="UP000237056"/>
    </source>
</evidence>
<name>A0A2S4N6R2_9FLAO</name>
<organism evidence="2 3">
    <name type="scientific">Flavobacterium croceum DSM 17960</name>
    <dbReference type="NCBI Taxonomy" id="1121886"/>
    <lineage>
        <taxon>Bacteria</taxon>
        <taxon>Pseudomonadati</taxon>
        <taxon>Bacteroidota</taxon>
        <taxon>Flavobacteriia</taxon>
        <taxon>Flavobacteriales</taxon>
        <taxon>Flavobacteriaceae</taxon>
        <taxon>Flavobacterium</taxon>
    </lineage>
</organism>
<reference evidence="2 3" key="1">
    <citation type="submission" date="2018-01" db="EMBL/GenBank/DDBJ databases">
        <title>Genomic Encyclopedia of Type Strains, Phase I: the one thousand microbial genomes (KMG-I) project.</title>
        <authorList>
            <person name="Goeker M."/>
        </authorList>
    </citation>
    <scope>NUCLEOTIDE SEQUENCE [LARGE SCALE GENOMIC DNA]</scope>
    <source>
        <strain evidence="2 3">DSM 17960</strain>
    </source>
</reference>
<sequence length="167" mass="19587">MSRNLDIKKEIERYHKSNYSKKIAIQRLLEEGFTQEEINEHIAIFNHVDTDYFDTLSYFFPGLVFLIMVFMATVYSAYDFNNYLLKFLFIIIAASIIYIIKLYYQNKTIAKLITLVLTILSLAAILYLYVSHSIKLVPFVVFISFNILILLSVFKSLKIKNTTIKNQ</sequence>